<comment type="caution">
    <text evidence="3">The sequence shown here is derived from an EMBL/GenBank/DDBJ whole genome shotgun (WGS) entry which is preliminary data.</text>
</comment>
<organism evidence="3 4">
    <name type="scientific">Hydrogenophaga defluvii</name>
    <dbReference type="NCBI Taxonomy" id="249410"/>
    <lineage>
        <taxon>Bacteria</taxon>
        <taxon>Pseudomonadati</taxon>
        <taxon>Pseudomonadota</taxon>
        <taxon>Betaproteobacteria</taxon>
        <taxon>Burkholderiales</taxon>
        <taxon>Comamonadaceae</taxon>
        <taxon>Hydrogenophaga</taxon>
    </lineage>
</organism>
<evidence type="ECO:0000259" key="2">
    <source>
        <dbReference type="Pfam" id="PF25800"/>
    </source>
</evidence>
<dbReference type="InterPro" id="IPR036779">
    <property type="entry name" value="LysM_dom_sf"/>
</dbReference>
<name>A0ABW2S9U0_9BURK</name>
<dbReference type="Proteomes" id="UP001596457">
    <property type="component" value="Unassembled WGS sequence"/>
</dbReference>
<dbReference type="EMBL" id="JBHTBZ010000013">
    <property type="protein sequence ID" value="MFC7460029.1"/>
    <property type="molecule type" value="Genomic_DNA"/>
</dbReference>
<dbReference type="Gene3D" id="3.10.350.10">
    <property type="entry name" value="LysM domain"/>
    <property type="match status" value="1"/>
</dbReference>
<feature type="compositionally biased region" description="Pro residues" evidence="1">
    <location>
        <begin position="169"/>
        <end position="193"/>
    </location>
</feature>
<feature type="compositionally biased region" description="Low complexity" evidence="1">
    <location>
        <begin position="405"/>
        <end position="436"/>
    </location>
</feature>
<sequence length="887" mass="90167">MLAEVYVHPSKLKPLPSDASPNPVRGGRFGLRLSTLACAAAMVAGLQVSEAWALALGRATVQSGLGEPLRAEIDVPSITAEEAASLSLRIGGAEAFRAAGMDMNAMLSDVQFNVVRRADGRTTIRLQSSRPVTEPFLDLIVEAEWAAGRLVRGYTMLFDPPALRAAQQTPPPLLPATPPVPAAPAATPRPAPPAAAVTPAVPAPAPAATPPRPARPAAAPVPAPAPAAAPRSGGEVTVRAGDTAGRIAAAHKPANVSLDQMLVALLQNNPNAFIGNNVNRMKAGVVLNLPDEQQASAVDAGTARQTIAAQSRDFNEFRRRLAGAAGTAPATEGSRESAGRIQTDVQDKAAAAPAPDRLTLSKGAAAAAGREADIAKQREQQEASTRVAELSRNIDELNKLQGSQPAGAPPAAAAPEPAPTNTAAPGVTAPTVAPAPAAEPAPAPAAPPPPPPPPAPAPSPAPAPVAPASDSGDMLQGLMDNPLVLPAAGGLAALLGLLALLRLRKKKAGETGGSTDENGQQGESFFSASGNQQAAGEEAAAGAASSMMYSPSQLDAAGDVDPVAEADVYLAYGRDAQAEEILKEAARLHPERVAVHSKLLEIYAKRGDKAAMEAVASEIYALTNGAGDDWEHACRVAHAVDPDNPLYQIQGASRLSAATVAMPMAADDTPPPLPTEPDASAGKDGLDLDLDFNDAPAPAPAPDLELPDLAAELPSETPPSSEAPPPEDSFAVDFDLDLTAPAPAAESQAVAPADDGMGLDFELDLGAADTPAPLEQPPAAVGESTEDPTLDLDAFNALAAAEPAAPAEAAPLELDLNGLNLDLDTPAAEATSPAAHIADPLETKLSLAEEFQAIGDTEGARSLAEEVRDEASGELKARAEAFLSSLA</sequence>
<dbReference type="InterPro" id="IPR020012">
    <property type="entry name" value="LysM_FimV"/>
</dbReference>
<feature type="domain" description="FimV N-terminal" evidence="2">
    <location>
        <begin position="54"/>
        <end position="161"/>
    </location>
</feature>
<feature type="compositionally biased region" description="Low complexity" evidence="1">
    <location>
        <begin position="702"/>
        <end position="720"/>
    </location>
</feature>
<feature type="compositionally biased region" description="Polar residues" evidence="1">
    <location>
        <begin position="513"/>
        <end position="527"/>
    </location>
</feature>
<evidence type="ECO:0000313" key="4">
    <source>
        <dbReference type="Proteomes" id="UP001596457"/>
    </source>
</evidence>
<dbReference type="InterPro" id="IPR011990">
    <property type="entry name" value="TPR-like_helical_dom_sf"/>
</dbReference>
<dbReference type="RefSeq" id="WP_382199306.1">
    <property type="nucleotide sequence ID" value="NZ_JBHTBZ010000013.1"/>
</dbReference>
<feature type="region of interest" description="Disordered" evidence="1">
    <location>
        <begin position="323"/>
        <end position="365"/>
    </location>
</feature>
<feature type="region of interest" description="Disordered" evidence="1">
    <location>
        <begin position="509"/>
        <end position="539"/>
    </location>
</feature>
<protein>
    <submittedName>
        <fullName evidence="3">FimV/HubP family polar landmark protein</fullName>
    </submittedName>
</protein>
<dbReference type="PRINTS" id="PR01217">
    <property type="entry name" value="PRICHEXTENSN"/>
</dbReference>
<dbReference type="InterPro" id="IPR038440">
    <property type="entry name" value="FimV_C_sf"/>
</dbReference>
<gene>
    <name evidence="3" type="ORF">ACFQU0_06260</name>
</gene>
<dbReference type="Pfam" id="PF25800">
    <property type="entry name" value="FimV_N"/>
    <property type="match status" value="1"/>
</dbReference>
<dbReference type="NCBIfam" id="TIGR03505">
    <property type="entry name" value="FimV_core"/>
    <property type="match status" value="1"/>
</dbReference>
<dbReference type="InterPro" id="IPR057840">
    <property type="entry name" value="FimV_N"/>
</dbReference>
<proteinExistence type="predicted"/>
<feature type="compositionally biased region" description="Pro residues" evidence="1">
    <location>
        <begin position="201"/>
        <end position="227"/>
    </location>
</feature>
<feature type="compositionally biased region" description="Pro residues" evidence="1">
    <location>
        <begin position="437"/>
        <end position="465"/>
    </location>
</feature>
<evidence type="ECO:0000256" key="1">
    <source>
        <dbReference type="SAM" id="MobiDB-lite"/>
    </source>
</evidence>
<accession>A0ABW2S9U0</accession>
<evidence type="ECO:0000313" key="3">
    <source>
        <dbReference type="EMBL" id="MFC7460029.1"/>
    </source>
</evidence>
<reference evidence="4" key="1">
    <citation type="journal article" date="2019" name="Int. J. Syst. Evol. Microbiol.">
        <title>The Global Catalogue of Microorganisms (GCM) 10K type strain sequencing project: providing services to taxonomists for standard genome sequencing and annotation.</title>
        <authorList>
            <consortium name="The Broad Institute Genomics Platform"/>
            <consortium name="The Broad Institute Genome Sequencing Center for Infectious Disease"/>
            <person name="Wu L."/>
            <person name="Ma J."/>
        </authorList>
    </citation>
    <scope>NUCLEOTIDE SEQUENCE [LARGE SCALE GENOMIC DNA]</scope>
    <source>
        <strain evidence="4">CCUG 53903</strain>
    </source>
</reference>
<dbReference type="InterPro" id="IPR020011">
    <property type="entry name" value="FimV_C"/>
</dbReference>
<feature type="region of interest" description="Disordered" evidence="1">
    <location>
        <begin position="167"/>
        <end position="236"/>
    </location>
</feature>
<feature type="compositionally biased region" description="Low complexity" evidence="1">
    <location>
        <begin position="528"/>
        <end position="539"/>
    </location>
</feature>
<dbReference type="NCBIfam" id="TIGR03504">
    <property type="entry name" value="FimV_Cterm"/>
    <property type="match status" value="1"/>
</dbReference>
<feature type="region of interest" description="Disordered" evidence="1">
    <location>
        <begin position="768"/>
        <end position="787"/>
    </location>
</feature>
<dbReference type="SUPFAM" id="SSF48452">
    <property type="entry name" value="TPR-like"/>
    <property type="match status" value="1"/>
</dbReference>
<feature type="region of interest" description="Disordered" evidence="1">
    <location>
        <begin position="400"/>
        <end position="474"/>
    </location>
</feature>
<keyword evidence="4" id="KW-1185">Reference proteome</keyword>
<feature type="region of interest" description="Disordered" evidence="1">
    <location>
        <begin position="664"/>
        <end position="731"/>
    </location>
</feature>
<dbReference type="Gene3D" id="1.20.58.2200">
    <property type="match status" value="1"/>
</dbReference>